<gene>
    <name evidence="3" type="ORF">C8A05DRAFT_46899</name>
</gene>
<keyword evidence="4" id="KW-1185">Reference proteome</keyword>
<feature type="domain" description="Domain of unknown function at the cortex 1" evidence="2">
    <location>
        <begin position="10"/>
        <end position="319"/>
    </location>
</feature>
<organism evidence="3 4">
    <name type="scientific">Staphylotrichum tortipilum</name>
    <dbReference type="NCBI Taxonomy" id="2831512"/>
    <lineage>
        <taxon>Eukaryota</taxon>
        <taxon>Fungi</taxon>
        <taxon>Dikarya</taxon>
        <taxon>Ascomycota</taxon>
        <taxon>Pezizomycotina</taxon>
        <taxon>Sordariomycetes</taxon>
        <taxon>Sordariomycetidae</taxon>
        <taxon>Sordariales</taxon>
        <taxon>Chaetomiaceae</taxon>
        <taxon>Staphylotrichum</taxon>
    </lineage>
</organism>
<evidence type="ECO:0000313" key="3">
    <source>
        <dbReference type="EMBL" id="KAK3898900.1"/>
    </source>
</evidence>
<dbReference type="Proteomes" id="UP001303889">
    <property type="component" value="Unassembled WGS sequence"/>
</dbReference>
<evidence type="ECO:0000313" key="4">
    <source>
        <dbReference type="Proteomes" id="UP001303889"/>
    </source>
</evidence>
<sequence length="393" mass="43253">MAEKYLLLTTTGPSHSFSTHQQVPVNDPEQTVKVSSDLIDAEVCVRVKGYRGLPRTAPTGSVYFESGGHAGRGDLYSIAVRFRLKDPGLAGNGNGNDGEQADDPGEEDWQPADEGEDSDDSNSSTSTPPRPGVPATDLQFGNDFDHPIRDRLPPGFGTALNIVKWWIDPGLDGDPYADRPYLYGPALSSFNAVHVGGGELDPDKGGLWFDEGGDEEGIQWRRERGVPDDAAARMKWALKAGSKEAWTWEYGRTYGVDFFNPYIDFHEFALRLPGFSLPIMKYWDGQGLRNHKPKRSHQLRYVLRNRVTGQVYLVVLFTLLLAEDVNEDGTLKPGMLGAEGQPPDEDNLPGSEPELELEPDEEDFSEEEALREARRKTAGVGVSEAGTGEDDVD</sequence>
<accession>A0AAN6MDN3</accession>
<dbReference type="EMBL" id="MU855862">
    <property type="protein sequence ID" value="KAK3898900.1"/>
    <property type="molecule type" value="Genomic_DNA"/>
</dbReference>
<proteinExistence type="predicted"/>
<name>A0AAN6MDN3_9PEZI</name>
<feature type="region of interest" description="Disordered" evidence="1">
    <location>
        <begin position="88"/>
        <end position="147"/>
    </location>
</feature>
<feature type="region of interest" description="Disordered" evidence="1">
    <location>
        <begin position="332"/>
        <end position="393"/>
    </location>
</feature>
<reference evidence="3" key="2">
    <citation type="submission" date="2023-05" db="EMBL/GenBank/DDBJ databases">
        <authorList>
            <consortium name="Lawrence Berkeley National Laboratory"/>
            <person name="Steindorff A."/>
            <person name="Hensen N."/>
            <person name="Bonometti L."/>
            <person name="Westerberg I."/>
            <person name="Brannstrom I.O."/>
            <person name="Guillou S."/>
            <person name="Cros-Aarteil S."/>
            <person name="Calhoun S."/>
            <person name="Haridas S."/>
            <person name="Kuo A."/>
            <person name="Mondo S."/>
            <person name="Pangilinan J."/>
            <person name="Riley R."/>
            <person name="Labutti K."/>
            <person name="Andreopoulos B."/>
            <person name="Lipzen A."/>
            <person name="Chen C."/>
            <person name="Yanf M."/>
            <person name="Daum C."/>
            <person name="Ng V."/>
            <person name="Clum A."/>
            <person name="Ohm R."/>
            <person name="Martin F."/>
            <person name="Silar P."/>
            <person name="Natvig D."/>
            <person name="Lalanne C."/>
            <person name="Gautier V."/>
            <person name="Ament-Velasquez S.L."/>
            <person name="Kruys A."/>
            <person name="Hutchinson M.I."/>
            <person name="Powell A.J."/>
            <person name="Barry K."/>
            <person name="Miller A.N."/>
            <person name="Grigoriev I.V."/>
            <person name="Debuchy R."/>
            <person name="Gladieux P."/>
            <person name="Thoren M.H."/>
            <person name="Johannesson H."/>
        </authorList>
    </citation>
    <scope>NUCLEOTIDE SEQUENCE</scope>
    <source>
        <strain evidence="3">CBS 103.79</strain>
    </source>
</reference>
<dbReference type="PANTHER" id="PTHR34826">
    <property type="entry name" value="UPF0590 PROTEIN C409.17C"/>
    <property type="match status" value="1"/>
</dbReference>
<dbReference type="AlphaFoldDB" id="A0AAN6MDN3"/>
<comment type="caution">
    <text evidence="3">The sequence shown here is derived from an EMBL/GenBank/DDBJ whole genome shotgun (WGS) entry which is preliminary data.</text>
</comment>
<dbReference type="PANTHER" id="PTHR34826:SF2">
    <property type="entry name" value="UPF0590 PROTEIN C409.17C"/>
    <property type="match status" value="1"/>
</dbReference>
<feature type="compositionally biased region" description="Acidic residues" evidence="1">
    <location>
        <begin position="99"/>
        <end position="120"/>
    </location>
</feature>
<dbReference type="Pfam" id="PF08588">
    <property type="entry name" value="Duc1"/>
    <property type="match status" value="1"/>
</dbReference>
<evidence type="ECO:0000256" key="1">
    <source>
        <dbReference type="SAM" id="MobiDB-lite"/>
    </source>
</evidence>
<feature type="compositionally biased region" description="Acidic residues" evidence="1">
    <location>
        <begin position="342"/>
        <end position="369"/>
    </location>
</feature>
<protein>
    <recommendedName>
        <fullName evidence="2">Domain of unknown function at the cortex 1 domain-containing protein</fullName>
    </recommendedName>
</protein>
<evidence type="ECO:0000259" key="2">
    <source>
        <dbReference type="Pfam" id="PF08588"/>
    </source>
</evidence>
<reference evidence="3" key="1">
    <citation type="journal article" date="2023" name="Mol. Phylogenet. Evol.">
        <title>Genome-scale phylogeny and comparative genomics of the fungal order Sordariales.</title>
        <authorList>
            <person name="Hensen N."/>
            <person name="Bonometti L."/>
            <person name="Westerberg I."/>
            <person name="Brannstrom I.O."/>
            <person name="Guillou S."/>
            <person name="Cros-Aarteil S."/>
            <person name="Calhoun S."/>
            <person name="Haridas S."/>
            <person name="Kuo A."/>
            <person name="Mondo S."/>
            <person name="Pangilinan J."/>
            <person name="Riley R."/>
            <person name="LaButti K."/>
            <person name="Andreopoulos B."/>
            <person name="Lipzen A."/>
            <person name="Chen C."/>
            <person name="Yan M."/>
            <person name="Daum C."/>
            <person name="Ng V."/>
            <person name="Clum A."/>
            <person name="Steindorff A."/>
            <person name="Ohm R.A."/>
            <person name="Martin F."/>
            <person name="Silar P."/>
            <person name="Natvig D.O."/>
            <person name="Lalanne C."/>
            <person name="Gautier V."/>
            <person name="Ament-Velasquez S.L."/>
            <person name="Kruys A."/>
            <person name="Hutchinson M.I."/>
            <person name="Powell A.J."/>
            <person name="Barry K."/>
            <person name="Miller A.N."/>
            <person name="Grigoriev I.V."/>
            <person name="Debuchy R."/>
            <person name="Gladieux P."/>
            <person name="Hiltunen Thoren M."/>
            <person name="Johannesson H."/>
        </authorList>
    </citation>
    <scope>NUCLEOTIDE SEQUENCE</scope>
    <source>
        <strain evidence="3">CBS 103.79</strain>
    </source>
</reference>
<dbReference type="InterPro" id="IPR013897">
    <property type="entry name" value="Duc1"/>
</dbReference>